<dbReference type="PROSITE" id="PS50082">
    <property type="entry name" value="WD_REPEATS_2"/>
    <property type="match status" value="1"/>
</dbReference>
<dbReference type="Proteomes" id="UP001363151">
    <property type="component" value="Unassembled WGS sequence"/>
</dbReference>
<dbReference type="Pfam" id="PF00400">
    <property type="entry name" value="WD40"/>
    <property type="match status" value="1"/>
</dbReference>
<keyword evidence="2" id="KW-0677">Repeat</keyword>
<dbReference type="InterPro" id="IPR036322">
    <property type="entry name" value="WD40_repeat_dom_sf"/>
</dbReference>
<evidence type="ECO:0000313" key="5">
    <source>
        <dbReference type="EMBL" id="KAK7234457.1"/>
    </source>
</evidence>
<evidence type="ECO:0000256" key="4">
    <source>
        <dbReference type="SAM" id="MobiDB-lite"/>
    </source>
</evidence>
<dbReference type="PROSITE" id="PS00678">
    <property type="entry name" value="WD_REPEATS_1"/>
    <property type="match status" value="1"/>
</dbReference>
<dbReference type="PANTHER" id="PTHR19848:SF8">
    <property type="entry name" value="F-BOX AND WD REPEAT DOMAIN CONTAINING 7"/>
    <property type="match status" value="1"/>
</dbReference>
<reference evidence="5 6" key="1">
    <citation type="submission" date="2024-03" db="EMBL/GenBank/DDBJ databases">
        <title>Aureococcus anophagefferens CCMP1851 and Kratosvirus quantuckense: Draft genome of a second virus-susceptible host strain in the model system.</title>
        <authorList>
            <person name="Chase E."/>
            <person name="Truchon A.R."/>
            <person name="Schepens W."/>
            <person name="Wilhelm S.W."/>
        </authorList>
    </citation>
    <scope>NUCLEOTIDE SEQUENCE [LARGE SCALE GENOMIC DNA]</scope>
    <source>
        <strain evidence="5 6">CCMP1851</strain>
    </source>
</reference>
<gene>
    <name evidence="5" type="ORF">SO694_00196012</name>
</gene>
<protein>
    <recommendedName>
        <fullName evidence="7">Anaphase-promoting complex subunit 4 WD40 domain-containing protein</fullName>
    </recommendedName>
</protein>
<organism evidence="5 6">
    <name type="scientific">Aureococcus anophagefferens</name>
    <name type="common">Harmful bloom alga</name>
    <dbReference type="NCBI Taxonomy" id="44056"/>
    <lineage>
        <taxon>Eukaryota</taxon>
        <taxon>Sar</taxon>
        <taxon>Stramenopiles</taxon>
        <taxon>Ochrophyta</taxon>
        <taxon>Pelagophyceae</taxon>
        <taxon>Pelagomonadales</taxon>
        <taxon>Pelagomonadaceae</taxon>
        <taxon>Aureococcus</taxon>
    </lineage>
</organism>
<feature type="compositionally biased region" description="Polar residues" evidence="4">
    <location>
        <begin position="78"/>
        <end position="88"/>
    </location>
</feature>
<evidence type="ECO:0008006" key="7">
    <source>
        <dbReference type="Google" id="ProtNLM"/>
    </source>
</evidence>
<feature type="non-terminal residue" evidence="5">
    <location>
        <position position="1"/>
    </location>
</feature>
<dbReference type="PROSITE" id="PS50294">
    <property type="entry name" value="WD_REPEATS_REGION"/>
    <property type="match status" value="1"/>
</dbReference>
<evidence type="ECO:0000256" key="2">
    <source>
        <dbReference type="ARBA" id="ARBA00022737"/>
    </source>
</evidence>
<feature type="region of interest" description="Disordered" evidence="4">
    <location>
        <begin position="257"/>
        <end position="295"/>
    </location>
</feature>
<evidence type="ECO:0000256" key="1">
    <source>
        <dbReference type="ARBA" id="ARBA00022574"/>
    </source>
</evidence>
<name>A0ABR1FNR8_AURAN</name>
<dbReference type="SMART" id="SM00320">
    <property type="entry name" value="WD40"/>
    <property type="match status" value="2"/>
</dbReference>
<dbReference type="InterPro" id="IPR001680">
    <property type="entry name" value="WD40_rpt"/>
</dbReference>
<keyword evidence="6" id="KW-1185">Reference proteome</keyword>
<dbReference type="PANTHER" id="PTHR19848">
    <property type="entry name" value="WD40 REPEAT PROTEIN"/>
    <property type="match status" value="1"/>
</dbReference>
<dbReference type="Gene3D" id="2.130.10.10">
    <property type="entry name" value="YVTN repeat-like/Quinoprotein amine dehydrogenase"/>
    <property type="match status" value="2"/>
</dbReference>
<keyword evidence="1 3" id="KW-0853">WD repeat</keyword>
<dbReference type="InterPro" id="IPR019775">
    <property type="entry name" value="WD40_repeat_CS"/>
</dbReference>
<comment type="caution">
    <text evidence="5">The sequence shown here is derived from an EMBL/GenBank/DDBJ whole genome shotgun (WGS) entry which is preliminary data.</text>
</comment>
<feature type="compositionally biased region" description="Low complexity" evidence="4">
    <location>
        <begin position="122"/>
        <end position="132"/>
    </location>
</feature>
<accession>A0ABR1FNR8</accession>
<sequence>EFLGLVELSERAFEDVALELEDSEADDVVAVVALRTQAGAVDLSSSTAVPAASNMDVDSAATVAANEVIADDGEATTDAANDESSQKAPSARDMDVGNAAVATGASEPAPSSGRDDDAPMLASSGAGDADASPRVLASSEERVARRIEQSIWNTKGVAAAAESSHVMSVAVFPDGRRVVSGSNDKTLKVQSVAVFPDGRRVVSGSNDKTLKVWDVDTGECMQTLEGHSNCVRRRGVSSSCVMASLSRVEEAVAVASSARSVVGHERRRLPRRPPRRVRVKEQDAQGVGGHRQRSP</sequence>
<dbReference type="EMBL" id="JBBJCI010000323">
    <property type="protein sequence ID" value="KAK7234457.1"/>
    <property type="molecule type" value="Genomic_DNA"/>
</dbReference>
<feature type="region of interest" description="Disordered" evidence="4">
    <location>
        <begin position="72"/>
        <end position="137"/>
    </location>
</feature>
<proteinExistence type="predicted"/>
<evidence type="ECO:0000313" key="6">
    <source>
        <dbReference type="Proteomes" id="UP001363151"/>
    </source>
</evidence>
<dbReference type="SUPFAM" id="SSF50978">
    <property type="entry name" value="WD40 repeat-like"/>
    <property type="match status" value="1"/>
</dbReference>
<dbReference type="InterPro" id="IPR015943">
    <property type="entry name" value="WD40/YVTN_repeat-like_dom_sf"/>
</dbReference>
<feature type="compositionally biased region" description="Basic residues" evidence="4">
    <location>
        <begin position="265"/>
        <end position="278"/>
    </location>
</feature>
<feature type="repeat" description="WD" evidence="3">
    <location>
        <begin position="189"/>
        <end position="223"/>
    </location>
</feature>
<evidence type="ECO:0000256" key="3">
    <source>
        <dbReference type="PROSITE-ProRule" id="PRU00221"/>
    </source>
</evidence>